<evidence type="ECO:0000256" key="1">
    <source>
        <dbReference type="SAM" id="MobiDB-lite"/>
    </source>
</evidence>
<dbReference type="InterPro" id="IPR029062">
    <property type="entry name" value="Class_I_gatase-like"/>
</dbReference>
<protein>
    <submittedName>
        <fullName evidence="2">Gamma-glutamyl-gamma-aminobutyrate hydrolase family protein</fullName>
    </submittedName>
</protein>
<evidence type="ECO:0000313" key="2">
    <source>
        <dbReference type="EMBL" id="RJP67908.1"/>
    </source>
</evidence>
<accession>A0A419EUJ4</accession>
<organism evidence="2 3">
    <name type="scientific">Candidatus Abyssobacteria bacterium SURF_17</name>
    <dbReference type="NCBI Taxonomy" id="2093361"/>
    <lineage>
        <taxon>Bacteria</taxon>
        <taxon>Pseudomonadati</taxon>
        <taxon>Candidatus Hydrogenedentota</taxon>
        <taxon>Candidatus Abyssobacteria</taxon>
    </lineage>
</organism>
<dbReference type="PANTHER" id="PTHR43235">
    <property type="entry name" value="GLUTAMINE AMIDOTRANSFERASE PB2B2.05-RELATED"/>
    <property type="match status" value="1"/>
</dbReference>
<sequence>MRTCRGEPRVRPQRKWGSWRPHGHGAPCPYIPSPIAGRFLNPPLERERKREKGLKHMAEETRRPVIGISTCIDVGKRINPERTYQILEISYADALAEAGAIPVIVPYLRDAKHYDALLSGIDGLVMSGGEDLPSNVPGEAPKVPLVLAPQCRLEQDRVLLERVLERKLPFLGICYGMQFLNLHFGGTLYYDIPHQLSASVNHRPGDMAHLHTVKIKDGTRLKAILACDEVSVNSSHHQAVRAVGAGLKVAAVCEDGVIEAIEPEDDHFILGIQWHPEKMADENRRKIFSAFVEACMKKHDE</sequence>
<dbReference type="CDD" id="cd01745">
    <property type="entry name" value="GATase1_2"/>
    <property type="match status" value="1"/>
</dbReference>
<dbReference type="InterPro" id="IPR044668">
    <property type="entry name" value="PuuD-like"/>
</dbReference>
<evidence type="ECO:0000313" key="3">
    <source>
        <dbReference type="Proteomes" id="UP000285961"/>
    </source>
</evidence>
<feature type="region of interest" description="Disordered" evidence="1">
    <location>
        <begin position="1"/>
        <end position="20"/>
    </location>
</feature>
<dbReference type="AlphaFoldDB" id="A0A419EUJ4"/>
<gene>
    <name evidence="2" type="ORF">C4532_13890</name>
</gene>
<feature type="compositionally biased region" description="Basic and acidic residues" evidence="1">
    <location>
        <begin position="1"/>
        <end position="10"/>
    </location>
</feature>
<dbReference type="SUPFAM" id="SSF52317">
    <property type="entry name" value="Class I glutamine amidotransferase-like"/>
    <property type="match status" value="1"/>
</dbReference>
<dbReference type="PROSITE" id="PS51273">
    <property type="entry name" value="GATASE_TYPE_1"/>
    <property type="match status" value="1"/>
</dbReference>
<dbReference type="Pfam" id="PF07722">
    <property type="entry name" value="Peptidase_C26"/>
    <property type="match status" value="1"/>
</dbReference>
<dbReference type="EMBL" id="QZKI01000097">
    <property type="protein sequence ID" value="RJP67908.1"/>
    <property type="molecule type" value="Genomic_DNA"/>
</dbReference>
<proteinExistence type="predicted"/>
<dbReference type="GO" id="GO:0005829">
    <property type="term" value="C:cytosol"/>
    <property type="evidence" value="ECO:0007669"/>
    <property type="project" value="TreeGrafter"/>
</dbReference>
<reference evidence="2 3" key="1">
    <citation type="journal article" date="2017" name="ISME J.">
        <title>Energy and carbon metabolisms in a deep terrestrial subsurface fluid microbial community.</title>
        <authorList>
            <person name="Momper L."/>
            <person name="Jungbluth S.P."/>
            <person name="Lee M.D."/>
            <person name="Amend J.P."/>
        </authorList>
    </citation>
    <scope>NUCLEOTIDE SEQUENCE [LARGE SCALE GENOMIC DNA]</scope>
    <source>
        <strain evidence="2">SURF_17</strain>
    </source>
</reference>
<dbReference type="PANTHER" id="PTHR43235:SF1">
    <property type="entry name" value="GLUTAMINE AMIDOTRANSFERASE PB2B2.05-RELATED"/>
    <property type="match status" value="1"/>
</dbReference>
<dbReference type="GO" id="GO:0016811">
    <property type="term" value="F:hydrolase activity, acting on carbon-nitrogen (but not peptide) bonds, in linear amides"/>
    <property type="evidence" value="ECO:0007669"/>
    <property type="project" value="InterPro"/>
</dbReference>
<keyword evidence="2" id="KW-0378">Hydrolase</keyword>
<comment type="caution">
    <text evidence="2">The sequence shown here is derived from an EMBL/GenBank/DDBJ whole genome shotgun (WGS) entry which is preliminary data.</text>
</comment>
<dbReference type="Gene3D" id="3.40.50.880">
    <property type="match status" value="1"/>
</dbReference>
<dbReference type="InterPro" id="IPR011697">
    <property type="entry name" value="Peptidase_C26"/>
</dbReference>
<name>A0A419EUJ4_9BACT</name>
<dbReference type="Proteomes" id="UP000285961">
    <property type="component" value="Unassembled WGS sequence"/>
</dbReference>